<name>A0ABS7QU87_9ACTN</name>
<evidence type="ECO:0000313" key="1">
    <source>
        <dbReference type="EMBL" id="MBY8886752.1"/>
    </source>
</evidence>
<accession>A0ABS7QU87</accession>
<proteinExistence type="predicted"/>
<dbReference type="InterPro" id="IPR018644">
    <property type="entry name" value="DUF2071"/>
</dbReference>
<comment type="caution">
    <text evidence="1">The sequence shown here is derived from an EMBL/GenBank/DDBJ whole genome shotgun (WGS) entry which is preliminary data.</text>
</comment>
<dbReference type="Pfam" id="PF09844">
    <property type="entry name" value="DUF2071"/>
    <property type="match status" value="1"/>
</dbReference>
<evidence type="ECO:0000313" key="2">
    <source>
        <dbReference type="Proteomes" id="UP001198565"/>
    </source>
</evidence>
<keyword evidence="2" id="KW-1185">Reference proteome</keyword>
<sequence length="264" mass="29484">MPISSSAFLRRHPLGLRTHFAHSLVLTYAFPVETLRPLLDPGLEPDTYSAGGTEYGFVAVALVDQRGLRPPWLPAALGTDQVMTGYRIFTRFRTPGGRAMRGLRILRSDTSSTVLALGGNLLTRYHYRMARLGCRTVGDRVEFAVRSRDGRADVRVSADLSGPAALPQGSPFASSRDARRYAGPLPYTFEYEPHDGTMVVVKAYRTEWEPQPVSVDVRRLTFFDHFRDGLLAREPRILANAFHVGDLDYGWHRGVRHRTDGSLA</sequence>
<reference evidence="1 2" key="1">
    <citation type="submission" date="2021-08" db="EMBL/GenBank/DDBJ databases">
        <title>Streptomyces sp. PTM05 isolated from lichen.</title>
        <authorList>
            <person name="Somphong A."/>
            <person name="Phongsopitanun W."/>
            <person name="Tanasupawat S."/>
        </authorList>
    </citation>
    <scope>NUCLEOTIDE SEQUENCE [LARGE SCALE GENOMIC DNA]</scope>
    <source>
        <strain evidence="1 2">Ptm05</strain>
    </source>
</reference>
<protein>
    <submittedName>
        <fullName evidence="1">DUF2071 domain-containing protein</fullName>
    </submittedName>
</protein>
<dbReference type="Proteomes" id="UP001198565">
    <property type="component" value="Unassembled WGS sequence"/>
</dbReference>
<gene>
    <name evidence="1" type="ORF">K7472_18030</name>
</gene>
<organism evidence="1 2">
    <name type="scientific">Streptantibioticus parmotrematis</name>
    <dbReference type="NCBI Taxonomy" id="2873249"/>
    <lineage>
        <taxon>Bacteria</taxon>
        <taxon>Bacillati</taxon>
        <taxon>Actinomycetota</taxon>
        <taxon>Actinomycetes</taxon>
        <taxon>Kitasatosporales</taxon>
        <taxon>Streptomycetaceae</taxon>
        <taxon>Streptantibioticus</taxon>
    </lineage>
</organism>
<dbReference type="EMBL" id="JAINVZ010000011">
    <property type="protein sequence ID" value="MBY8886752.1"/>
    <property type="molecule type" value="Genomic_DNA"/>
</dbReference>
<dbReference type="RefSeq" id="WP_222979222.1">
    <property type="nucleotide sequence ID" value="NZ_JAINVZ010000011.1"/>
</dbReference>